<protein>
    <submittedName>
        <fullName evidence="3">Uncharacterized protein</fullName>
    </submittedName>
</protein>
<proteinExistence type="predicted"/>
<feature type="coiled-coil region" evidence="1">
    <location>
        <begin position="67"/>
        <end position="101"/>
    </location>
</feature>
<evidence type="ECO:0000313" key="3">
    <source>
        <dbReference type="EMBL" id="PZW25298.1"/>
    </source>
</evidence>
<comment type="caution">
    <text evidence="3">The sequence shown here is derived from an EMBL/GenBank/DDBJ whole genome shotgun (WGS) entry which is preliminary data.</text>
</comment>
<dbReference type="Proteomes" id="UP000248806">
    <property type="component" value="Unassembled WGS sequence"/>
</dbReference>
<evidence type="ECO:0000313" key="4">
    <source>
        <dbReference type="Proteomes" id="UP000248806"/>
    </source>
</evidence>
<feature type="region of interest" description="Disordered" evidence="2">
    <location>
        <begin position="168"/>
        <end position="187"/>
    </location>
</feature>
<sequence>MIPHTHLVPSPSLVHFTPLPILAHFTFLNAQASLVSLPMARQHPRFAPRRHRHQHVTPASQGASSPLRLLEAELHRLTQRTRDLKAALQQAHHRLQHANRRPRLNAAHSFSRFVRPCARSMSACTCRSSRSTPSGNPACASHWPAHGSPSSGASSGIRGSLNALWEPACGHTAPGERPGPSLNVRSGQRRTLKSFPCLSLPDASESMRAHTPA</sequence>
<dbReference type="EMBL" id="QKUF01000019">
    <property type="protein sequence ID" value="PZW25298.1"/>
    <property type="molecule type" value="Genomic_DNA"/>
</dbReference>
<name>A0A326U1W4_THEHA</name>
<dbReference type="AlphaFoldDB" id="A0A326U1W4"/>
<accession>A0A326U1W4</accession>
<evidence type="ECO:0000256" key="1">
    <source>
        <dbReference type="SAM" id="Coils"/>
    </source>
</evidence>
<gene>
    <name evidence="3" type="ORF">EI42_04350</name>
</gene>
<reference evidence="3 4" key="1">
    <citation type="submission" date="2018-06" db="EMBL/GenBank/DDBJ databases">
        <title>Genomic Encyclopedia of Archaeal and Bacterial Type Strains, Phase II (KMG-II): from individual species to whole genera.</title>
        <authorList>
            <person name="Goeker M."/>
        </authorList>
    </citation>
    <scope>NUCLEOTIDE SEQUENCE [LARGE SCALE GENOMIC DNA]</scope>
    <source>
        <strain evidence="3 4">ATCC BAA-1881</strain>
    </source>
</reference>
<organism evidence="3 4">
    <name type="scientific">Thermosporothrix hazakensis</name>
    <dbReference type="NCBI Taxonomy" id="644383"/>
    <lineage>
        <taxon>Bacteria</taxon>
        <taxon>Bacillati</taxon>
        <taxon>Chloroflexota</taxon>
        <taxon>Ktedonobacteria</taxon>
        <taxon>Ktedonobacterales</taxon>
        <taxon>Thermosporotrichaceae</taxon>
        <taxon>Thermosporothrix</taxon>
    </lineage>
</organism>
<evidence type="ECO:0000256" key="2">
    <source>
        <dbReference type="SAM" id="MobiDB-lite"/>
    </source>
</evidence>
<feature type="compositionally biased region" description="Low complexity" evidence="2">
    <location>
        <begin position="147"/>
        <end position="157"/>
    </location>
</feature>
<feature type="region of interest" description="Disordered" evidence="2">
    <location>
        <begin position="128"/>
        <end position="157"/>
    </location>
</feature>
<keyword evidence="1" id="KW-0175">Coiled coil</keyword>
<keyword evidence="4" id="KW-1185">Reference proteome</keyword>